<feature type="region of interest" description="Disordered" evidence="1">
    <location>
        <begin position="355"/>
        <end position="374"/>
    </location>
</feature>
<keyword evidence="3" id="KW-1185">Reference proteome</keyword>
<reference evidence="2" key="2">
    <citation type="journal article" date="2022" name="Microbiol. Resour. Announc.">
        <title>Whole-Genome Sequence of Entomortierella parvispora E1425, a Mucoromycotan Fungus Associated with Burkholderiaceae-Related Endosymbiotic Bacteria.</title>
        <authorList>
            <person name="Herlambang A."/>
            <person name="Guo Y."/>
            <person name="Takashima Y."/>
            <person name="Narisawa K."/>
            <person name="Ohta H."/>
            <person name="Nishizawa T."/>
        </authorList>
    </citation>
    <scope>NUCLEOTIDE SEQUENCE</scope>
    <source>
        <strain evidence="2">E1425</strain>
    </source>
</reference>
<dbReference type="InterPro" id="IPR001611">
    <property type="entry name" value="Leu-rich_rpt"/>
</dbReference>
<reference evidence="2" key="1">
    <citation type="submission" date="2021-11" db="EMBL/GenBank/DDBJ databases">
        <authorList>
            <person name="Herlambang A."/>
            <person name="Guo Y."/>
            <person name="Takashima Y."/>
            <person name="Nishizawa T."/>
        </authorList>
    </citation>
    <scope>NUCLEOTIDE SEQUENCE</scope>
    <source>
        <strain evidence="2">E1425</strain>
    </source>
</reference>
<proteinExistence type="predicted"/>
<dbReference type="AlphaFoldDB" id="A0A9P3HLU7"/>
<dbReference type="OrthoDB" id="333024at2759"/>
<gene>
    <name evidence="2" type="ORF">EMPS_11325</name>
</gene>
<feature type="compositionally biased region" description="Acidic residues" evidence="1">
    <location>
        <begin position="504"/>
        <end position="522"/>
    </location>
</feature>
<evidence type="ECO:0000313" key="2">
    <source>
        <dbReference type="EMBL" id="GJJ78966.1"/>
    </source>
</evidence>
<dbReference type="SMART" id="SM00368">
    <property type="entry name" value="LRR_RI"/>
    <property type="match status" value="8"/>
</dbReference>
<dbReference type="PANTHER" id="PTHR24114">
    <property type="entry name" value="LEUCINE RICH REPEAT FAMILY PROTEIN"/>
    <property type="match status" value="1"/>
</dbReference>
<dbReference type="Proteomes" id="UP000827284">
    <property type="component" value="Unassembled WGS sequence"/>
</dbReference>
<dbReference type="InterPro" id="IPR032675">
    <property type="entry name" value="LRR_dom_sf"/>
</dbReference>
<feature type="region of interest" description="Disordered" evidence="1">
    <location>
        <begin position="428"/>
        <end position="449"/>
    </location>
</feature>
<dbReference type="InterPro" id="IPR052394">
    <property type="entry name" value="LRR-containing"/>
</dbReference>
<accession>A0A9P3HLU7</accession>
<feature type="region of interest" description="Disordered" evidence="1">
    <location>
        <begin position="497"/>
        <end position="561"/>
    </location>
</feature>
<evidence type="ECO:0000313" key="3">
    <source>
        <dbReference type="Proteomes" id="UP000827284"/>
    </source>
</evidence>
<protein>
    <submittedName>
        <fullName evidence="2">Uncharacterized protein</fullName>
    </submittedName>
</protein>
<dbReference type="PANTHER" id="PTHR24114:SF2">
    <property type="entry name" value="F-BOX DOMAIN-CONTAINING PROTEIN-RELATED"/>
    <property type="match status" value="1"/>
</dbReference>
<dbReference type="EMBL" id="BQFW01000015">
    <property type="protein sequence ID" value="GJJ78966.1"/>
    <property type="molecule type" value="Genomic_DNA"/>
</dbReference>
<evidence type="ECO:0000256" key="1">
    <source>
        <dbReference type="SAM" id="MobiDB-lite"/>
    </source>
</evidence>
<dbReference type="SUPFAM" id="SSF52047">
    <property type="entry name" value="RNI-like"/>
    <property type="match status" value="2"/>
</dbReference>
<name>A0A9P3HLU7_9FUNG</name>
<dbReference type="Gene3D" id="3.80.10.10">
    <property type="entry name" value="Ribonuclease Inhibitor"/>
    <property type="match status" value="5"/>
</dbReference>
<sequence>MAWGGGNANSVDAWVKRLKENDSSFTSLHILSFRRVTSAELGRVFEALEDNSTLKELYASGHALDEEAVQKLATSLQKNTTLERLNIGNDTVGARFGVIRVLMDGLALNKGLVKLDLENKGLGGLQEEGASTDAGIGSVQSLARALEKNETLRELNLARNKLTDKDVSVLCQALAKNKSLQKLDLCLNDFKMQGTQAVADMLAGQNQLVEETHLGLREVDLSDNDITEEGGKAIGRSLATNKVLQRLRMSSCMDPPLPVEEDDEDKIPLDDEVQALNKALTKEEEAEIVSDGDAVVGAIAESLKANSTLQELWMDFCNISSIGATTLAHALRQNRGLTTLRMRNNRIGNRGARSLGAALTPASGPAGHDDSASGSVTRHNITLMNLELGSNKIGVLGWHGLVGASSLESLGLYDNQVSVLHEALETHNKLSEESSSTPEVNAADMANGSSSEQALQRLVHLDVGCNAISRDSFTQLGECLIKGMLPALIRLEIAGNGDRSEAPENGDGDEEEGPTDPEDPDQDPGQSEEQTAWENVATKVEEARPALAIHWKGAGAMQQQQ</sequence>
<organism evidence="2 3">
    <name type="scientific">Entomortierella parvispora</name>
    <dbReference type="NCBI Taxonomy" id="205924"/>
    <lineage>
        <taxon>Eukaryota</taxon>
        <taxon>Fungi</taxon>
        <taxon>Fungi incertae sedis</taxon>
        <taxon>Mucoromycota</taxon>
        <taxon>Mortierellomycotina</taxon>
        <taxon>Mortierellomycetes</taxon>
        <taxon>Mortierellales</taxon>
        <taxon>Mortierellaceae</taxon>
        <taxon>Entomortierella</taxon>
    </lineage>
</organism>
<comment type="caution">
    <text evidence="2">The sequence shown here is derived from an EMBL/GenBank/DDBJ whole genome shotgun (WGS) entry which is preliminary data.</text>
</comment>
<dbReference type="Pfam" id="PF13516">
    <property type="entry name" value="LRR_6"/>
    <property type="match status" value="4"/>
</dbReference>